<dbReference type="InterPro" id="IPR001466">
    <property type="entry name" value="Beta-lactam-related"/>
</dbReference>
<feature type="chain" id="PRO_5009910328" description="beta-N-acetylhexosaminidase" evidence="6">
    <location>
        <begin position="22"/>
        <end position="994"/>
    </location>
</feature>
<dbReference type="STRING" id="1297750.SAMN05444405_11915"/>
<organism evidence="9 10">
    <name type="scientific">Bacteroides luti</name>
    <dbReference type="NCBI Taxonomy" id="1297750"/>
    <lineage>
        <taxon>Bacteria</taxon>
        <taxon>Pseudomonadati</taxon>
        <taxon>Bacteroidota</taxon>
        <taxon>Bacteroidia</taxon>
        <taxon>Bacteroidales</taxon>
        <taxon>Bacteroidaceae</taxon>
        <taxon>Bacteroides</taxon>
    </lineage>
</organism>
<keyword evidence="4" id="KW-0378">Hydrolase</keyword>
<dbReference type="PANTHER" id="PTHR30480:SF13">
    <property type="entry name" value="BETA-HEXOSAMINIDASE"/>
    <property type="match status" value="1"/>
</dbReference>
<evidence type="ECO:0000313" key="10">
    <source>
        <dbReference type="Proteomes" id="UP000184509"/>
    </source>
</evidence>
<evidence type="ECO:0000259" key="8">
    <source>
        <dbReference type="Pfam" id="PF00933"/>
    </source>
</evidence>
<evidence type="ECO:0000313" key="9">
    <source>
        <dbReference type="EMBL" id="SHF98242.1"/>
    </source>
</evidence>
<dbReference type="GO" id="GO:0005975">
    <property type="term" value="P:carbohydrate metabolic process"/>
    <property type="evidence" value="ECO:0007669"/>
    <property type="project" value="InterPro"/>
</dbReference>
<name>A0A1M5G475_9BACE</name>
<comment type="catalytic activity">
    <reaction evidence="1">
        <text>Hydrolysis of terminal non-reducing N-acetyl-D-hexosamine residues in N-acetyl-beta-D-hexosaminides.</text>
        <dbReference type="EC" id="3.2.1.52"/>
    </reaction>
</comment>
<gene>
    <name evidence="9" type="ORF">SAMN05444405_11915</name>
</gene>
<dbReference type="SUPFAM" id="SSF51445">
    <property type="entry name" value="(Trans)glycosidases"/>
    <property type="match status" value="1"/>
</dbReference>
<feature type="signal peptide" evidence="6">
    <location>
        <begin position="1"/>
        <end position="21"/>
    </location>
</feature>
<evidence type="ECO:0000256" key="6">
    <source>
        <dbReference type="SAM" id="SignalP"/>
    </source>
</evidence>
<dbReference type="GO" id="GO:0004563">
    <property type="term" value="F:beta-N-acetylhexosaminidase activity"/>
    <property type="evidence" value="ECO:0007669"/>
    <property type="project" value="UniProtKB-EC"/>
</dbReference>
<dbReference type="EMBL" id="FQTV01000019">
    <property type="protein sequence ID" value="SHF98242.1"/>
    <property type="molecule type" value="Genomic_DNA"/>
</dbReference>
<dbReference type="PRINTS" id="PR00133">
    <property type="entry name" value="GLHYDRLASE3"/>
</dbReference>
<accession>A0A1M5G475</accession>
<dbReference type="InterPro" id="IPR012338">
    <property type="entry name" value="Beta-lactam/transpept-like"/>
</dbReference>
<comment type="similarity">
    <text evidence="2">Belongs to the glycosyl hydrolase 3 family.</text>
</comment>
<dbReference type="Gene3D" id="3.20.20.300">
    <property type="entry name" value="Glycoside hydrolase, family 3, N-terminal domain"/>
    <property type="match status" value="1"/>
</dbReference>
<evidence type="ECO:0000256" key="4">
    <source>
        <dbReference type="ARBA" id="ARBA00022801"/>
    </source>
</evidence>
<keyword evidence="6" id="KW-0732">Signal</keyword>
<feature type="domain" description="Glycoside hydrolase family 3 N-terminal" evidence="8">
    <location>
        <begin position="49"/>
        <end position="361"/>
    </location>
</feature>
<proteinExistence type="inferred from homology"/>
<dbReference type="RefSeq" id="WP_073403668.1">
    <property type="nucleotide sequence ID" value="NZ_FQTV01000019.1"/>
</dbReference>
<sequence>MKRVFVFTLVLALLLPVATKAQVEPLLAYKVSQQESCQKWVENTLSKMTMKERIGQLFIHTVNPDIDKKNKKMIRKAVRDSKIGGLLFSGGKLQDQALLTNFAQSQAKIPLMITFDGEWGLSMRLKSTPVFPKNVVLGCIQNDQLIYEYGQEVARQCKEMGVTVNFAPVADVNRNPNNPVINVRSFGEEPHEVADKVIAYAQGLESKGVLSVAKHFPGHGDTDVDSHFALPVLAFTRERLDSVELYPFKQYIKAGLGGIMVGHLQVPIIEPNKLFPSSLSRNVVYGLLADELRFQGLIFTDALAMKGVASADRVCLLALQAGNDMVLAPADVETEVQSVLKALQNGEISKEEIDRKCRKVLLYKYILGLTRAPEIRLSGLEERINTANSEALIHKLRTAAITVLGNREQELPFRASADEIALVSVGGRSADSVFIETMKKYAPVKCYHLTYQMNDSLTQAMKHELSLHKRVVVSITAQDLKPYLHFFSALSISQPAVYVFFTPFSVMEQLQIPLSVASAVVLGHSADNDVQNQIGDVLFAKATADGRLSVSIGTLFSPGDGVTITPNTVFRSVPEDFGMSSVTLARIDSIVKEGIEARAFPGCQVLVMKDGKTVYSKNFGKYTYEGDQKVTSNSMYDLASLSKTTGTLLAIMKLYDKCLLNLTDKASKYLAFLRGTDKENITIKELLFHESGLPPSLPFYRLAIDETSYEAPFFVNKKDSKHTIQTEENTYACTSFKYKEGWASTKPSDEFTMQVTDSLFMNKKFHEAAMQMIAQTKLGAKKYNYSCVNFILLKEIAETVSGIPMDEFLNREYYGPMRLYHICYLPLRTHKKDEVVPTVKNDCFRGELIQGFVNDEAAAYLGGISGNAGLFASAKDVAKVYQMLLNGGEIDGKRYLSKSTCKLFTTTTSKSGRRGLGYDKPVPANPQNSPCCISAPAAVYGHTGWTGTCCWVDPVNGLVYVFLSNRTYPDRWNFKLSKMNIRTNIQEVIYQSMK</sequence>
<reference evidence="10" key="1">
    <citation type="submission" date="2016-11" db="EMBL/GenBank/DDBJ databases">
        <authorList>
            <person name="Varghese N."/>
            <person name="Submissions S."/>
        </authorList>
    </citation>
    <scope>NUCLEOTIDE SEQUENCE [LARGE SCALE GENOMIC DNA]</scope>
    <source>
        <strain evidence="10">DSM 26991</strain>
    </source>
</reference>
<dbReference type="PANTHER" id="PTHR30480">
    <property type="entry name" value="BETA-HEXOSAMINIDASE-RELATED"/>
    <property type="match status" value="1"/>
</dbReference>
<dbReference type="Pfam" id="PF00144">
    <property type="entry name" value="Beta-lactamase"/>
    <property type="match status" value="1"/>
</dbReference>
<evidence type="ECO:0000256" key="1">
    <source>
        <dbReference type="ARBA" id="ARBA00001231"/>
    </source>
</evidence>
<dbReference type="Pfam" id="PF00933">
    <property type="entry name" value="Glyco_hydro_3"/>
    <property type="match status" value="1"/>
</dbReference>
<keyword evidence="5" id="KW-0326">Glycosidase</keyword>
<dbReference type="InterPro" id="IPR036962">
    <property type="entry name" value="Glyco_hydro_3_N_sf"/>
</dbReference>
<dbReference type="Gene3D" id="3.40.710.10">
    <property type="entry name" value="DD-peptidase/beta-lactamase superfamily"/>
    <property type="match status" value="1"/>
</dbReference>
<dbReference type="InterPro" id="IPR001764">
    <property type="entry name" value="Glyco_hydro_3_N"/>
</dbReference>
<dbReference type="GO" id="GO:0009254">
    <property type="term" value="P:peptidoglycan turnover"/>
    <property type="evidence" value="ECO:0007669"/>
    <property type="project" value="TreeGrafter"/>
</dbReference>
<dbReference type="InterPro" id="IPR017853">
    <property type="entry name" value="GH"/>
</dbReference>
<dbReference type="SUPFAM" id="SSF56601">
    <property type="entry name" value="beta-lactamase/transpeptidase-like"/>
    <property type="match status" value="1"/>
</dbReference>
<dbReference type="InterPro" id="IPR050226">
    <property type="entry name" value="NagZ_Beta-hexosaminidase"/>
</dbReference>
<keyword evidence="10" id="KW-1185">Reference proteome</keyword>
<dbReference type="AlphaFoldDB" id="A0A1M5G475"/>
<evidence type="ECO:0000256" key="3">
    <source>
        <dbReference type="ARBA" id="ARBA00012663"/>
    </source>
</evidence>
<dbReference type="Proteomes" id="UP000184509">
    <property type="component" value="Unassembled WGS sequence"/>
</dbReference>
<dbReference type="OrthoDB" id="9805821at2"/>
<evidence type="ECO:0000256" key="5">
    <source>
        <dbReference type="ARBA" id="ARBA00023295"/>
    </source>
</evidence>
<feature type="domain" description="Beta-lactamase-related" evidence="7">
    <location>
        <begin position="587"/>
        <end position="970"/>
    </location>
</feature>
<dbReference type="EC" id="3.2.1.52" evidence="3"/>
<protein>
    <recommendedName>
        <fullName evidence="3">beta-N-acetylhexosaminidase</fullName>
        <ecNumber evidence="3">3.2.1.52</ecNumber>
    </recommendedName>
</protein>
<evidence type="ECO:0000259" key="7">
    <source>
        <dbReference type="Pfam" id="PF00144"/>
    </source>
</evidence>
<evidence type="ECO:0000256" key="2">
    <source>
        <dbReference type="ARBA" id="ARBA00005336"/>
    </source>
</evidence>